<dbReference type="Proteomes" id="UP001460270">
    <property type="component" value="Unassembled WGS sequence"/>
</dbReference>
<evidence type="ECO:0000313" key="2">
    <source>
        <dbReference type="Proteomes" id="UP001460270"/>
    </source>
</evidence>
<dbReference type="EMBL" id="JBBPFD010000010">
    <property type="protein sequence ID" value="KAK7910430.1"/>
    <property type="molecule type" value="Genomic_DNA"/>
</dbReference>
<comment type="caution">
    <text evidence="1">The sequence shown here is derived from an EMBL/GenBank/DDBJ whole genome shotgun (WGS) entry which is preliminary data.</text>
</comment>
<sequence>MTGEEQCRVPLRAPRNDPEETFITASVARVCRSHPYLEVFTSLSLVLTQPKRALHNRLQWISWHSQAHSQAHSQDAQRSYRGNFWHRSELQSTSSWAVFRFSCGQSTMTGKVFASPCSQIGTGHREPVDTQFTQNAHYQQVCAPSTHTHTPKRVPRVWLKLTVGDCAKGCASLREDKQEAG</sequence>
<accession>A0AAW0P8L1</accession>
<name>A0AAW0P8L1_9GOBI</name>
<keyword evidence="2" id="KW-1185">Reference proteome</keyword>
<dbReference type="AlphaFoldDB" id="A0AAW0P8L1"/>
<evidence type="ECO:0000313" key="1">
    <source>
        <dbReference type="EMBL" id="KAK7910430.1"/>
    </source>
</evidence>
<reference evidence="2" key="1">
    <citation type="submission" date="2024-04" db="EMBL/GenBank/DDBJ databases">
        <title>Salinicola lusitanus LLJ914,a marine bacterium isolated from the Okinawa Trough.</title>
        <authorList>
            <person name="Li J."/>
        </authorList>
    </citation>
    <scope>NUCLEOTIDE SEQUENCE [LARGE SCALE GENOMIC DNA]</scope>
</reference>
<organism evidence="1 2">
    <name type="scientific">Mugilogobius chulae</name>
    <name type="common">yellowstripe goby</name>
    <dbReference type="NCBI Taxonomy" id="88201"/>
    <lineage>
        <taxon>Eukaryota</taxon>
        <taxon>Metazoa</taxon>
        <taxon>Chordata</taxon>
        <taxon>Craniata</taxon>
        <taxon>Vertebrata</taxon>
        <taxon>Euteleostomi</taxon>
        <taxon>Actinopterygii</taxon>
        <taxon>Neopterygii</taxon>
        <taxon>Teleostei</taxon>
        <taxon>Neoteleostei</taxon>
        <taxon>Acanthomorphata</taxon>
        <taxon>Gobiaria</taxon>
        <taxon>Gobiiformes</taxon>
        <taxon>Gobioidei</taxon>
        <taxon>Gobiidae</taxon>
        <taxon>Gobionellinae</taxon>
        <taxon>Mugilogobius</taxon>
    </lineage>
</organism>
<gene>
    <name evidence="1" type="ORF">WMY93_015114</name>
</gene>
<protein>
    <submittedName>
        <fullName evidence="1">Uncharacterized protein</fullName>
    </submittedName>
</protein>
<proteinExistence type="predicted"/>